<dbReference type="SMART" id="SM01084">
    <property type="entry name" value="CKS"/>
    <property type="match status" value="1"/>
</dbReference>
<dbReference type="AlphaFoldDB" id="S9V2J3"/>
<comment type="function">
    <text evidence="4">Binds to the catalytic subunit of the cyclin dependent kinases and is essential for their biological function.</text>
</comment>
<evidence type="ECO:0000256" key="2">
    <source>
        <dbReference type="ARBA" id="ARBA00022618"/>
    </source>
</evidence>
<evidence type="ECO:0000313" key="6">
    <source>
        <dbReference type="EMBL" id="EPY35264.1"/>
    </source>
</evidence>
<proteinExistence type="inferred from homology"/>
<dbReference type="Gene3D" id="3.30.170.10">
    <property type="entry name" value="Cyclin-dependent kinase, regulatory subunit"/>
    <property type="match status" value="1"/>
</dbReference>
<dbReference type="SUPFAM" id="SSF55637">
    <property type="entry name" value="Cell cycle regulatory proteins"/>
    <property type="match status" value="1"/>
</dbReference>
<dbReference type="PRINTS" id="PR00296">
    <property type="entry name" value="CYCLINKINASE"/>
</dbReference>
<evidence type="ECO:0000313" key="5">
    <source>
        <dbReference type="EMBL" id="EPY30380.1"/>
    </source>
</evidence>
<dbReference type="GO" id="GO:0016538">
    <property type="term" value="F:cyclin-dependent protein serine/threonine kinase regulator activity"/>
    <property type="evidence" value="ECO:0007669"/>
    <property type="project" value="InterPro"/>
</dbReference>
<reference evidence="6" key="2">
    <citation type="submission" date="2013-03" db="EMBL/GenBank/DDBJ databases">
        <authorList>
            <person name="Motta M.C.M."/>
            <person name="Martins A.C.A."/>
            <person name="Preta C.M.C.C."/>
            <person name="Silva R."/>
            <person name="de Souza S.S."/>
            <person name="Klein C.C."/>
            <person name="de Almeida L.G.P."/>
            <person name="Cunha O.L."/>
            <person name="Colabardini A.C."/>
            <person name="Lima B.A."/>
            <person name="Machado C.R."/>
            <person name="Soares C.M.A."/>
            <person name="de Menezes C.B.A."/>
            <person name="Bartolomeu D.C."/>
            <person name="Grisard E.C."/>
            <person name="Fantinatti-Garboggini F."/>
            <person name="Rodrigues-Luiz G.F."/>
            <person name="Wagner G."/>
            <person name="Goldman G.H."/>
            <person name="Fietto J.L.R."/>
            <person name="Ciapina L.P."/>
            <person name="Brocchi M."/>
            <person name="Elias M.C."/>
            <person name="Goldman M.H.S."/>
            <person name="Sagot M.-F."/>
            <person name="Pereira M."/>
            <person name="Stoco P.H."/>
            <person name="Teixeira S.M.R."/>
            <person name="de Mendonca-Neto R.P."/>
            <person name="Maciel T.E.F."/>
            <person name="Mendes T.A.O."/>
            <person name="Urmenyi T.P."/>
            <person name="Teixeira M.M.G."/>
            <person name="de Camargo E.F.P."/>
            <person name="de Sousa W."/>
            <person name="Schenkman S."/>
            <person name="de Vasconcelos A.T.R."/>
        </authorList>
    </citation>
    <scope>NUCLEOTIDE SEQUENCE</scope>
</reference>
<dbReference type="Pfam" id="PF01111">
    <property type="entry name" value="CKS"/>
    <property type="match status" value="1"/>
</dbReference>
<dbReference type="EMBL" id="ATMH01001168">
    <property type="protein sequence ID" value="EPY35264.1"/>
    <property type="molecule type" value="Genomic_DNA"/>
</dbReference>
<gene>
    <name evidence="6" type="ORF">STCU_01168</name>
    <name evidence="5" type="ORF">STCU_04095</name>
</gene>
<organism evidence="6 7">
    <name type="scientific">Strigomonas culicis</name>
    <dbReference type="NCBI Taxonomy" id="28005"/>
    <lineage>
        <taxon>Eukaryota</taxon>
        <taxon>Discoba</taxon>
        <taxon>Euglenozoa</taxon>
        <taxon>Kinetoplastea</taxon>
        <taxon>Metakinetoplastina</taxon>
        <taxon>Trypanosomatida</taxon>
        <taxon>Trypanosomatidae</taxon>
        <taxon>Strigomonadinae</taxon>
        <taxon>Strigomonas</taxon>
    </lineage>
</organism>
<name>S9V2J3_9TRYP</name>
<evidence type="ECO:0000256" key="3">
    <source>
        <dbReference type="ARBA" id="ARBA00023306"/>
    </source>
</evidence>
<sequence length="100" mass="12135">MPAHVDEDLFSMDTKRKMEVLAVIRKLSTKIMYSDKYYDDMFEYRHVIVPKDIAKFAPKNRLMTEAEWRELGVQQSHGWEHYMIHRPERHVLLFKRPITN</sequence>
<dbReference type="GO" id="GO:0016301">
    <property type="term" value="F:kinase activity"/>
    <property type="evidence" value="ECO:0007669"/>
    <property type="project" value="UniProtKB-KW"/>
</dbReference>
<reference evidence="6 7" key="1">
    <citation type="journal article" date="2013" name="PLoS ONE">
        <title>Predicting the Proteins of Angomonas deanei, Strigomonas culicis and Their Respective Endosymbionts Reveals New Aspects of the Trypanosomatidae Family.</title>
        <authorList>
            <person name="Motta M.C."/>
            <person name="Martins A.C."/>
            <person name="de Souza S.S."/>
            <person name="Catta-Preta C.M."/>
            <person name="Silva R."/>
            <person name="Klein C.C."/>
            <person name="de Almeida L.G."/>
            <person name="de Lima Cunha O."/>
            <person name="Ciapina L.P."/>
            <person name="Brocchi M."/>
            <person name="Colabardini A.C."/>
            <person name="de Araujo Lima B."/>
            <person name="Machado C.R."/>
            <person name="de Almeida Soares C.M."/>
            <person name="Probst C.M."/>
            <person name="de Menezes C.B."/>
            <person name="Thompson C.E."/>
            <person name="Bartholomeu D.C."/>
            <person name="Gradia D.F."/>
            <person name="Pavoni D.P."/>
            <person name="Grisard E.C."/>
            <person name="Fantinatti-Garboggini F."/>
            <person name="Marchini F.K."/>
            <person name="Rodrigues-Luiz G.F."/>
            <person name="Wagner G."/>
            <person name="Goldman G.H."/>
            <person name="Fietto J.L."/>
            <person name="Elias M.C."/>
            <person name="Goldman M.H."/>
            <person name="Sagot M.F."/>
            <person name="Pereira M."/>
            <person name="Stoco P.H."/>
            <person name="de Mendonca-Neto R.P."/>
            <person name="Teixeira S.M."/>
            <person name="Maciel T.E."/>
            <person name="de Oliveira Mendes T.A."/>
            <person name="Urmenyi T.P."/>
            <person name="de Souza W."/>
            <person name="Schenkman S."/>
            <person name="de Vasconcelos A.T."/>
        </authorList>
    </citation>
    <scope>NUCLEOTIDE SEQUENCE [LARGE SCALE GENOMIC DNA]</scope>
</reference>
<evidence type="ECO:0000256" key="1">
    <source>
        <dbReference type="ARBA" id="ARBA00007782"/>
    </source>
</evidence>
<dbReference type="PROSITE" id="PS00945">
    <property type="entry name" value="CKS_2"/>
    <property type="match status" value="1"/>
</dbReference>
<keyword evidence="7" id="KW-1185">Reference proteome</keyword>
<dbReference type="PROSITE" id="PS00944">
    <property type="entry name" value="CKS_1"/>
    <property type="match status" value="1"/>
</dbReference>
<dbReference type="InterPro" id="IPR036858">
    <property type="entry name" value="Cyclin-dep_kinase_reg-sub_sf"/>
</dbReference>
<comment type="caution">
    <text evidence="6">The sequence shown here is derived from an EMBL/GenBank/DDBJ whole genome shotgun (WGS) entry which is preliminary data.</text>
</comment>
<dbReference type="Proteomes" id="UP000015354">
    <property type="component" value="Unassembled WGS sequence"/>
</dbReference>
<keyword evidence="3 4" id="KW-0131">Cell cycle</keyword>
<protein>
    <recommendedName>
        <fullName evidence="4">Cyclin-dependent kinases regulatory subunit</fullName>
    </recommendedName>
</protein>
<dbReference type="PANTHER" id="PTHR23415">
    <property type="entry name" value="CYCLIN-DEPENDENT KINASES REGULATORY SUBUNIT/60S RIBOSOME SUBUNIT BIOGENESIS PROTEIN NIP7"/>
    <property type="match status" value="1"/>
</dbReference>
<accession>S9V2J3</accession>
<dbReference type="FunFam" id="3.30.170.10:FF:000001">
    <property type="entry name" value="Cyclin-dependent kinases regulatory subunit"/>
    <property type="match status" value="1"/>
</dbReference>
<keyword evidence="6" id="KW-0808">Transferase</keyword>
<dbReference type="OrthoDB" id="440676at2759"/>
<dbReference type="GO" id="GO:0051301">
    <property type="term" value="P:cell division"/>
    <property type="evidence" value="ECO:0007669"/>
    <property type="project" value="UniProtKB-UniRule"/>
</dbReference>
<dbReference type="EMBL" id="ATMH01004095">
    <property type="protein sequence ID" value="EPY30380.1"/>
    <property type="molecule type" value="Genomic_DNA"/>
</dbReference>
<keyword evidence="2 4" id="KW-0132">Cell division</keyword>
<comment type="similarity">
    <text evidence="1 4">Belongs to the CKS family.</text>
</comment>
<evidence type="ECO:0000313" key="7">
    <source>
        <dbReference type="Proteomes" id="UP000015354"/>
    </source>
</evidence>
<evidence type="ECO:0000256" key="4">
    <source>
        <dbReference type="RuleBase" id="RU311113"/>
    </source>
</evidence>
<keyword evidence="6" id="KW-0418">Kinase</keyword>
<dbReference type="InterPro" id="IPR000789">
    <property type="entry name" value="Cyclin-dep_kinase_reg-sub"/>
</dbReference>